<dbReference type="Pfam" id="PF00041">
    <property type="entry name" value="fn3"/>
    <property type="match status" value="1"/>
</dbReference>
<dbReference type="InterPro" id="IPR036116">
    <property type="entry name" value="FN3_sf"/>
</dbReference>
<feature type="region of interest" description="Disordered" evidence="3">
    <location>
        <begin position="1928"/>
        <end position="1962"/>
    </location>
</feature>
<feature type="domain" description="Fibronectin type-III" evidence="4">
    <location>
        <begin position="1558"/>
        <end position="1653"/>
    </location>
</feature>
<dbReference type="SMART" id="SM00060">
    <property type="entry name" value="FN3"/>
    <property type="match status" value="2"/>
</dbReference>
<comment type="caution">
    <text evidence="5">The sequence shown here is derived from an EMBL/GenBank/DDBJ whole genome shotgun (WGS) entry which is preliminary data.</text>
</comment>
<dbReference type="InterPro" id="IPR003961">
    <property type="entry name" value="FN3_dom"/>
</dbReference>
<dbReference type="Gene3D" id="2.60.40.10">
    <property type="entry name" value="Immunoglobulins"/>
    <property type="match status" value="2"/>
</dbReference>
<feature type="compositionally biased region" description="Pro residues" evidence="3">
    <location>
        <begin position="1942"/>
        <end position="1962"/>
    </location>
</feature>
<dbReference type="Proteomes" id="UP001370299">
    <property type="component" value="Unassembled WGS sequence"/>
</dbReference>
<dbReference type="InterPro" id="IPR013783">
    <property type="entry name" value="Ig-like_fold"/>
</dbReference>
<keyword evidence="1" id="KW-0326">Glycosidase</keyword>
<feature type="region of interest" description="Disordered" evidence="3">
    <location>
        <begin position="362"/>
        <end position="400"/>
    </location>
</feature>
<dbReference type="RefSeq" id="WP_340197598.1">
    <property type="nucleotide sequence ID" value="NZ_JBBKAP010000074.1"/>
</dbReference>
<dbReference type="NCBIfam" id="NF012211">
    <property type="entry name" value="tand_rpt_95"/>
    <property type="match status" value="2"/>
</dbReference>
<evidence type="ECO:0000313" key="5">
    <source>
        <dbReference type="EMBL" id="MEK0171446.1"/>
    </source>
</evidence>
<evidence type="ECO:0000256" key="3">
    <source>
        <dbReference type="SAM" id="MobiDB-lite"/>
    </source>
</evidence>
<organism evidence="5 6">
    <name type="scientific">Curtobacterium citreum</name>
    <dbReference type="NCBI Taxonomy" id="2036"/>
    <lineage>
        <taxon>Bacteria</taxon>
        <taxon>Bacillati</taxon>
        <taxon>Actinomycetota</taxon>
        <taxon>Actinomycetes</taxon>
        <taxon>Micrococcales</taxon>
        <taxon>Microbacteriaceae</taxon>
        <taxon>Curtobacterium</taxon>
    </lineage>
</organism>
<accession>A0ABU8Y9F2</accession>
<feature type="compositionally biased region" description="Acidic residues" evidence="3">
    <location>
        <begin position="362"/>
        <end position="377"/>
    </location>
</feature>
<evidence type="ECO:0000259" key="4">
    <source>
        <dbReference type="PROSITE" id="PS50853"/>
    </source>
</evidence>
<evidence type="ECO:0000313" key="6">
    <source>
        <dbReference type="Proteomes" id="UP001370299"/>
    </source>
</evidence>
<dbReference type="PROSITE" id="PS50853">
    <property type="entry name" value="FN3"/>
    <property type="match status" value="2"/>
</dbReference>
<dbReference type="Gene3D" id="2.60.40.2810">
    <property type="match status" value="1"/>
</dbReference>
<evidence type="ECO:0000256" key="2">
    <source>
        <dbReference type="ARBA" id="ARBA00023326"/>
    </source>
</evidence>
<evidence type="ECO:0000256" key="1">
    <source>
        <dbReference type="ARBA" id="ARBA00023295"/>
    </source>
</evidence>
<feature type="domain" description="Fibronectin type-III" evidence="4">
    <location>
        <begin position="1465"/>
        <end position="1556"/>
    </location>
</feature>
<keyword evidence="2" id="KW-0119">Carbohydrate metabolism</keyword>
<dbReference type="CDD" id="cd00063">
    <property type="entry name" value="FN3"/>
    <property type="match status" value="2"/>
</dbReference>
<protein>
    <submittedName>
        <fullName evidence="5">Ig-like domain-containing protein</fullName>
    </submittedName>
</protein>
<proteinExistence type="predicted"/>
<gene>
    <name evidence="5" type="ORF">WMN62_08190</name>
</gene>
<dbReference type="EMBL" id="JBBLYY010000043">
    <property type="protein sequence ID" value="MEK0171446.1"/>
    <property type="molecule type" value="Genomic_DNA"/>
</dbReference>
<sequence length="1962" mass="202317">MIRALVAKHRSAAVTTGVSVLVAAVVATTAIVSTGYHTQRVDLGDGTVWVPSAEYGAVGRANTGVLQLNTAVETASDDLSVLQRGSMVYSVDQTKGTVAKVDVADATVGDAVTLPAGTPQVFFAGDTAVIGNQDTGELWATPAADLTEFDASTKADLTLGADTVFDASDGHVAVYSAKSGTASLVDVGSTLSVDQRWKLDMDRTDDFQVATFDGHLAVLDRTSGALSIDGRTVELGDRVGASPALQRSSDTSSDVTVAGTAGLVRVSASGSVDATALQVSGRAARPYVDGSCTYAAWAGGQAIDTCDGNALQRLASTGGTSTLQILHNGQTIVANDPASGRSWAIDRSGQLIDNWADLITQDDEQQQEQVSDDDPEVDKDQKPPVAVDDDLGARPGRTTSLPVLLNDYDPNGDPIIVSEVGSFPESAGRVAIVGDGQRLQVTLSSRASGTVTFPYTITDGNGGSDTATVRVSVRPESQNEAPRQVRDTSADVVQNGHVVSSVLGDWVDPDGDPVYLKSATASDGDRVSTTPDGLLDFRADSGRTGDRAVQLVVSDGRADGRGSVTVHVAKQGSVPLRADPFPVQGYAGKAFTVEPLDHVRGGNGTVTLTSVSSASGLTVTPSYDAGTFRVQGASAGDHQLEYTVTDGVKTSSGIVRVTVLAPPDASTAPITTPKTVFVNTLSTKDTDVTATDIDPAGGVLLVTALDGPVRGSGVQASILDQHTVRVTLTAPLDRPVSFGYTETNGLASSTGTITVVEIPKPDRIQPPVAQPDSATVRVGDVANIDVLDNDTQPEGEPLTLEPELVQNVPGDGGLLFASGDHLRYLAPKTPGNYTAVYRVAGPDGQYADAAVSISVRERDAATNNPPVPQTVTARVVAGSSVRITVPLNGIDPDGDSVQLVGVGSNPDKGSVTDVASDALTYEAGDYSAGTDEFTYTVVDALGARATGTVRVGIAPRAEQASNPVAEADHVTIRPGGSVTVRVLQNDSDPEGGQLTVSAAEPTADDVSAKILRKQQIRVTPPKAARSGDYAVLYTVANASGGSSTAFLTVTVDPDAQPLRPEVDDTTLDLQDILRRESVTVDVLDNVFFAEGTAADLQVGVVDGYGDTARLTDDGRITVRLTDESQVIPFSVARVDHPDIVSYGFINVPGFDDALPQINRSAGAVTVKSEATVRIPLEDYVVTANGETATITDRGTVKATHANGQSLVVDSSTLQFTSSKLYYGNASISFEVTDGSAANGGKGRVATLVLPVTVTPRSNQPPAFTGSAVEMQPGETRTVDLTKLTDYPYPKDLPELRYSVVGRPTAGTTATISKQQLTITVADTAKKNTTASIGIGVQDDANAGRAGTVTVGVVASTRPLVQPGADRSITKRGATTTIDVLTNDQPTNPFPGQRLRVVNIRGLSGGLPSGVSVTPSADRTRLQVRVSDSAKPVDAHLQYQVADATNDPDRYVWGDVTISVQDVPDAPGTPTRTGSYDGGQATLTWSTPQGNNSPITGYRVTGTNGVSKNCGTATVCTLTGLDPKASYRFQVIATNAIGDSKPSGRSAPISADFVPAPPKGITVTPSKSTPNQLDVKWNAVAAPNRGSAVDDYIVTIEGPGLSGTRHTGTATSTSFTGAQSAAQYKVTISARNDADRNGTVVQWNSGSATGTAVGTPAVPTLNATRDQSPGKTTVALSASESDWAGSGRTLTIVRYPPGVDIPGRCTTTGSDKKWDGSSATDTLSSNGNFQYVALADNGLFCTPSRAASVQGYAAPGTASADIAVEKFSDDDGTYAIRIRNPRAQASPNGSIDHYAYSVNGGGLVSFGANGSWVSGVAFGSAVNVTVVACADGTSNFCGDGTTVNGLRPVQTRATLPDSMTAGTQVTVSAAPQNAGVQPTAYSVTICTRTLLGSLDCGTASDYDPQNLPVIDSSISSGLVYVAAIVDGHKDPNPPSARIAAAPAPDPEPSQPVPGEPDPEPAPG</sequence>
<keyword evidence="2" id="KW-0624">Polysaccharide degradation</keyword>
<dbReference type="SUPFAM" id="SSF49265">
    <property type="entry name" value="Fibronectin type III"/>
    <property type="match status" value="1"/>
</dbReference>
<name>A0ABU8Y9F2_9MICO</name>
<keyword evidence="1" id="KW-0378">Hydrolase</keyword>
<dbReference type="Pfam" id="PF17963">
    <property type="entry name" value="Big_9"/>
    <property type="match status" value="5"/>
</dbReference>
<reference evidence="5 6" key="1">
    <citation type="submission" date="2024-03" db="EMBL/GenBank/DDBJ databases">
        <title>Whole genomes of four grape xylem sap localized bacterial endophytes.</title>
        <authorList>
            <person name="Kumar G."/>
            <person name="Savka M.A."/>
        </authorList>
    </citation>
    <scope>NUCLEOTIDE SEQUENCE [LARGE SCALE GENOMIC DNA]</scope>
    <source>
        <strain evidence="5 6">RIT_GXS8</strain>
    </source>
</reference>
<keyword evidence="6" id="KW-1185">Reference proteome</keyword>